<evidence type="ECO:0000313" key="2">
    <source>
        <dbReference type="EMBL" id="SPH19708.1"/>
    </source>
</evidence>
<keyword evidence="3" id="KW-1185">Reference proteome</keyword>
<keyword evidence="1" id="KW-1133">Transmembrane helix</keyword>
<gene>
    <name evidence="2" type="ORF">ASD8599_00444</name>
</gene>
<keyword evidence="1" id="KW-0812">Transmembrane</keyword>
<dbReference type="AlphaFoldDB" id="A0A2R8B9G9"/>
<feature type="transmembrane region" description="Helical" evidence="1">
    <location>
        <begin position="118"/>
        <end position="139"/>
    </location>
</feature>
<organism evidence="2 3">
    <name type="scientific">Ascidiaceihabitans donghaensis</name>
    <dbReference type="NCBI Taxonomy" id="1510460"/>
    <lineage>
        <taxon>Bacteria</taxon>
        <taxon>Pseudomonadati</taxon>
        <taxon>Pseudomonadota</taxon>
        <taxon>Alphaproteobacteria</taxon>
        <taxon>Rhodobacterales</taxon>
        <taxon>Paracoccaceae</taxon>
        <taxon>Ascidiaceihabitans</taxon>
    </lineage>
</organism>
<evidence type="ECO:0000313" key="3">
    <source>
        <dbReference type="Proteomes" id="UP000244880"/>
    </source>
</evidence>
<keyword evidence="1" id="KW-0472">Membrane</keyword>
<feature type="transmembrane region" description="Helical" evidence="1">
    <location>
        <begin position="46"/>
        <end position="66"/>
    </location>
</feature>
<feature type="transmembrane region" description="Helical" evidence="1">
    <location>
        <begin position="6"/>
        <end position="34"/>
    </location>
</feature>
<feature type="transmembrane region" description="Helical" evidence="1">
    <location>
        <begin position="78"/>
        <end position="106"/>
    </location>
</feature>
<name>A0A2R8B9G9_9RHOB</name>
<reference evidence="2 3" key="1">
    <citation type="submission" date="2018-03" db="EMBL/GenBank/DDBJ databases">
        <authorList>
            <person name="Keele B.F."/>
        </authorList>
    </citation>
    <scope>NUCLEOTIDE SEQUENCE [LARGE SCALE GENOMIC DNA]</scope>
    <source>
        <strain evidence="2 3">CECT 8599</strain>
    </source>
</reference>
<accession>A0A2R8B9G9</accession>
<proteinExistence type="predicted"/>
<sequence>MFGIIILAGLAAALIVVALTLLLTSVVFGIAFVVFKTSLPPKTTRAVIGVLCLAGLVFLLVAYRYLSGDHAPKSAGDAAILFYFAGIAAMLSTSVAAIFLRLALIVMRNKVSDGRTKAVLVAGAVVLGYVCGFIGMVILERNLAQKFAPPAPITLSYGTGKTHCVLPNQMTFHEGPSTTFPQAFTLGRGDRMRLQPAADVETRGWVAFEITDSDQITVVYGLGRHLRRLQQGRCLGVD</sequence>
<dbReference type="Proteomes" id="UP000244880">
    <property type="component" value="Unassembled WGS sequence"/>
</dbReference>
<evidence type="ECO:0000256" key="1">
    <source>
        <dbReference type="SAM" id="Phobius"/>
    </source>
</evidence>
<dbReference type="EMBL" id="OMOR01000001">
    <property type="protein sequence ID" value="SPH19708.1"/>
    <property type="molecule type" value="Genomic_DNA"/>
</dbReference>
<protein>
    <submittedName>
        <fullName evidence="2">Uncharacterized protein</fullName>
    </submittedName>
</protein>